<dbReference type="PATRIC" id="fig|119224.3.peg.1373"/>
<reference evidence="2 3" key="1">
    <citation type="submission" date="2015-08" db="EMBL/GenBank/DDBJ databases">
        <title>Genome sequence of Streptococcus phocae subsp. phocae ATCC 51973T isolated from liver specimen obtained from seal.</title>
        <authorList>
            <person name="Avendano-Herrera R."/>
        </authorList>
    </citation>
    <scope>NUCLEOTIDE SEQUENCE [LARGE SCALE GENOMIC DNA]</scope>
    <source>
        <strain evidence="2 3">ATCC 51973</strain>
    </source>
</reference>
<dbReference type="Proteomes" id="UP000049578">
    <property type="component" value="Unassembled WGS sequence"/>
</dbReference>
<name>A0A0P6SNM3_9STRE</name>
<accession>A0A0P6SNM3</accession>
<dbReference type="SMART" id="SM00327">
    <property type="entry name" value="VWA"/>
    <property type="match status" value="1"/>
</dbReference>
<evidence type="ECO:0000259" key="1">
    <source>
        <dbReference type="PROSITE" id="PS50234"/>
    </source>
</evidence>
<dbReference type="SUPFAM" id="SSF53300">
    <property type="entry name" value="vWA-like"/>
    <property type="match status" value="1"/>
</dbReference>
<dbReference type="Gene3D" id="3.40.50.410">
    <property type="entry name" value="von Willebrand factor, type A domain"/>
    <property type="match status" value="1"/>
</dbReference>
<dbReference type="Pfam" id="PF00092">
    <property type="entry name" value="VWA"/>
    <property type="match status" value="1"/>
</dbReference>
<dbReference type="CDD" id="cd00198">
    <property type="entry name" value="vWFA"/>
    <property type="match status" value="1"/>
</dbReference>
<proteinExistence type="predicted"/>
<gene>
    <name evidence="2" type="ORF">AKK44_01240</name>
</gene>
<dbReference type="AlphaFoldDB" id="A0A0P6SNM3"/>
<dbReference type="InterPro" id="IPR036465">
    <property type="entry name" value="vWFA_dom_sf"/>
</dbReference>
<dbReference type="InterPro" id="IPR002035">
    <property type="entry name" value="VWF_A"/>
</dbReference>
<protein>
    <recommendedName>
        <fullName evidence="1">VWFA domain-containing protein</fullName>
    </recommendedName>
</protein>
<evidence type="ECO:0000313" key="3">
    <source>
        <dbReference type="Proteomes" id="UP000049578"/>
    </source>
</evidence>
<dbReference type="STRING" id="119224.AKK44_01240"/>
<dbReference type="EMBL" id="LHQM01000005">
    <property type="protein sequence ID" value="KPJ23036.1"/>
    <property type="molecule type" value="Genomic_DNA"/>
</dbReference>
<dbReference type="PROSITE" id="PS50234">
    <property type="entry name" value="VWFA"/>
    <property type="match status" value="1"/>
</dbReference>
<sequence>MKINEDNTIDVALTVTPKQIDEGAEVIILLDTSQKMTDADFNTAKQNIQKLVTTLTSPNTKESPNHNNRNSVRLIDFYREIGEPIDLSGLPTNEVGKKLDELRKKSYDKWNWGVNLQGAIHKAREILNSNPEKNSGKRQHIVLFSQGEATFSYALTDEAKKKTQRLTDMITSSNPLLPWPAILNHSNKNRDMLDDIKILTSLGKELGIEELSNLDSTLKLASTGSSILGILLGGEFNRIFNSSGIYFKYIGSK</sequence>
<evidence type="ECO:0000313" key="2">
    <source>
        <dbReference type="EMBL" id="KPJ23036.1"/>
    </source>
</evidence>
<comment type="caution">
    <text evidence="2">The sequence shown here is derived from an EMBL/GenBank/DDBJ whole genome shotgun (WGS) entry which is preliminary data.</text>
</comment>
<feature type="domain" description="VWFA" evidence="1">
    <location>
        <begin position="25"/>
        <end position="227"/>
    </location>
</feature>
<keyword evidence="3" id="KW-1185">Reference proteome</keyword>
<organism evidence="2 3">
    <name type="scientific">Streptococcus phocae</name>
    <dbReference type="NCBI Taxonomy" id="119224"/>
    <lineage>
        <taxon>Bacteria</taxon>
        <taxon>Bacillati</taxon>
        <taxon>Bacillota</taxon>
        <taxon>Bacilli</taxon>
        <taxon>Lactobacillales</taxon>
        <taxon>Streptococcaceae</taxon>
        <taxon>Streptococcus</taxon>
    </lineage>
</organism>